<proteinExistence type="predicted"/>
<reference evidence="1 2" key="1">
    <citation type="journal article" date="2012" name="J. Bacteriol.">
        <title>Whole-Genome Sequence of Nocardiopsis alba Strain ATCC BAA-2165, Associated with Honeybees.</title>
        <authorList>
            <person name="Qiao J."/>
            <person name="Chen L."/>
            <person name="Li Y."/>
            <person name="Wang J."/>
            <person name="Zhang W."/>
            <person name="Chen S."/>
        </authorList>
    </citation>
    <scope>NUCLEOTIDE SEQUENCE [LARGE SCALE GENOMIC DNA]</scope>
    <source>
        <strain evidence="2">ATCC BAA-2165 / BE74</strain>
    </source>
</reference>
<dbReference type="KEGG" id="nal:B005_4290"/>
<name>J7LCF5_NOCAA</name>
<evidence type="ECO:0000313" key="1">
    <source>
        <dbReference type="EMBL" id="AFR08167.1"/>
    </source>
</evidence>
<dbReference type="EMBL" id="CP003788">
    <property type="protein sequence ID" value="AFR08167.1"/>
    <property type="molecule type" value="Genomic_DNA"/>
</dbReference>
<evidence type="ECO:0000313" key="2">
    <source>
        <dbReference type="Proteomes" id="UP000003779"/>
    </source>
</evidence>
<dbReference type="AlphaFoldDB" id="J7LCF5"/>
<organism evidence="1 2">
    <name type="scientific">Nocardiopsis alba (strain ATCC BAA-2165 / BE74)</name>
    <dbReference type="NCBI Taxonomy" id="1205910"/>
    <lineage>
        <taxon>Bacteria</taxon>
        <taxon>Bacillati</taxon>
        <taxon>Actinomycetota</taxon>
        <taxon>Actinomycetes</taxon>
        <taxon>Streptosporangiales</taxon>
        <taxon>Nocardiopsidaceae</taxon>
        <taxon>Nocardiopsis</taxon>
    </lineage>
</organism>
<dbReference type="PATRIC" id="fig|1205910.3.peg.4067"/>
<reference evidence="2" key="2">
    <citation type="submission" date="2012-08" db="EMBL/GenBank/DDBJ databases">
        <title>Whole-genome sequence of Nocardiopsis alba strain ATCC BAA-2165 associated with honeybees.</title>
        <authorList>
            <person name="Qiao J."/>
            <person name="Chen L."/>
            <person name="Li Y."/>
            <person name="Wang J."/>
            <person name="Zhang W."/>
            <person name="Chen S."/>
        </authorList>
    </citation>
    <scope>NUCLEOTIDE SEQUENCE [LARGE SCALE GENOMIC DNA]</scope>
    <source>
        <strain evidence="2">ATCC BAA-2165 / BE74</strain>
    </source>
</reference>
<gene>
    <name evidence="1" type="ordered locus">B005_4290</name>
</gene>
<protein>
    <submittedName>
        <fullName evidence="1">Uncharacterized protein</fullName>
    </submittedName>
</protein>
<dbReference type="HOGENOM" id="CLU_2143230_0_0_11"/>
<sequence>MGSFEGGERLGVWRIGEYRVEDRSGEVLYRVSEPSEQGRVAPLALADGMVRVLESSEGVVFARFRGADREVDLSLEVESGVNLEFGVGAVVPGAVVVPFTDNEGRSGVVGMS</sequence>
<accession>J7LCF5</accession>
<dbReference type="Proteomes" id="UP000003779">
    <property type="component" value="Chromosome"/>
</dbReference>
<dbReference type="STRING" id="1205910.B005_4290"/>